<dbReference type="PANTHER" id="PTHR10125">
    <property type="entry name" value="P2X PURINOCEPTOR"/>
    <property type="match status" value="1"/>
</dbReference>
<keyword evidence="8" id="KW-1071">Ligand-gated ion channel</keyword>
<proteinExistence type="inferred from homology"/>
<keyword evidence="7 10" id="KW-0472">Membrane</keyword>
<dbReference type="STRING" id="10195.A0A3M7PXE0"/>
<evidence type="ECO:0000313" key="12">
    <source>
        <dbReference type="Proteomes" id="UP000276133"/>
    </source>
</evidence>
<dbReference type="Proteomes" id="UP000276133">
    <property type="component" value="Unassembled WGS sequence"/>
</dbReference>
<dbReference type="Gene3D" id="2.60.490.10">
    <property type="entry name" value="atp-gated p2x4 ion channel domain"/>
    <property type="match status" value="1"/>
</dbReference>
<comment type="subcellular location">
    <subcellularLocation>
        <location evidence="1">Endomembrane system</location>
    </subcellularLocation>
</comment>
<keyword evidence="4 10" id="KW-0812">Transmembrane</keyword>
<evidence type="ECO:0000256" key="7">
    <source>
        <dbReference type="ARBA" id="ARBA00023136"/>
    </source>
</evidence>
<reference evidence="11 12" key="1">
    <citation type="journal article" date="2018" name="Sci. Rep.">
        <title>Genomic signatures of local adaptation to the degree of environmental predictability in rotifers.</title>
        <authorList>
            <person name="Franch-Gras L."/>
            <person name="Hahn C."/>
            <person name="Garcia-Roger E.M."/>
            <person name="Carmona M.J."/>
            <person name="Serra M."/>
            <person name="Gomez A."/>
        </authorList>
    </citation>
    <scope>NUCLEOTIDE SEQUENCE [LARGE SCALE GENOMIC DNA]</scope>
    <source>
        <strain evidence="11">HYR1</strain>
    </source>
</reference>
<name>A0A3M7PXE0_BRAPC</name>
<comment type="similarity">
    <text evidence="2">Belongs to the P2X receptor family.</text>
</comment>
<dbReference type="InterPro" id="IPR027309">
    <property type="entry name" value="P2X_extracellular_dom_sf"/>
</dbReference>
<keyword evidence="9" id="KW-0407">Ion channel</keyword>
<keyword evidence="6" id="KW-0406">Ion transport</keyword>
<dbReference type="GO" id="GO:0001614">
    <property type="term" value="F:purinergic nucleotide receptor activity"/>
    <property type="evidence" value="ECO:0007669"/>
    <property type="project" value="InterPro"/>
</dbReference>
<evidence type="ECO:0000313" key="11">
    <source>
        <dbReference type="EMBL" id="RNA03750.1"/>
    </source>
</evidence>
<dbReference type="GO" id="GO:0033198">
    <property type="term" value="P:response to ATP"/>
    <property type="evidence" value="ECO:0007669"/>
    <property type="project" value="InterPro"/>
</dbReference>
<keyword evidence="5 10" id="KW-1133">Transmembrane helix</keyword>
<evidence type="ECO:0000256" key="6">
    <source>
        <dbReference type="ARBA" id="ARBA00023065"/>
    </source>
</evidence>
<sequence>MESTKYKAKCSIDDDCKNLGSALNSWNGIPTGKCVQKYPGSDLKVCEIFAWCPVEDENIRTEDFLVRNVLNFTIFIKNDVEFKKFGKKIRNIQPYHTNKYLQTCEYHKEKDPYCPIFQLNYILSLAENDPKEIYLMLIKGGVILIEIIWDCDFDFQSSCLPKYFFHRFDSKQTDTATGFNFRFANRFREHGTEVRELYKAYGLRLIINVSGIAGKFNIVPLMLTIGAGIGLMSISVILADCVLLNFTKKKRFYQEIKELDVDSMLNTNLKV</sequence>
<keyword evidence="3" id="KW-0813">Transport</keyword>
<evidence type="ECO:0000256" key="5">
    <source>
        <dbReference type="ARBA" id="ARBA00022989"/>
    </source>
</evidence>
<dbReference type="InterPro" id="IPR001429">
    <property type="entry name" value="P2X_purnocptor"/>
</dbReference>
<dbReference type="GO" id="GO:0098794">
    <property type="term" value="C:postsynapse"/>
    <property type="evidence" value="ECO:0007669"/>
    <property type="project" value="GOC"/>
</dbReference>
<organism evidence="11 12">
    <name type="scientific">Brachionus plicatilis</name>
    <name type="common">Marine rotifer</name>
    <name type="synonym">Brachionus muelleri</name>
    <dbReference type="NCBI Taxonomy" id="10195"/>
    <lineage>
        <taxon>Eukaryota</taxon>
        <taxon>Metazoa</taxon>
        <taxon>Spiralia</taxon>
        <taxon>Gnathifera</taxon>
        <taxon>Rotifera</taxon>
        <taxon>Eurotatoria</taxon>
        <taxon>Monogononta</taxon>
        <taxon>Pseudotrocha</taxon>
        <taxon>Ploima</taxon>
        <taxon>Brachionidae</taxon>
        <taxon>Brachionus</taxon>
    </lineage>
</organism>
<feature type="non-terminal residue" evidence="11">
    <location>
        <position position="271"/>
    </location>
</feature>
<protein>
    <submittedName>
        <fullName evidence="11">P2X purinoceptor 4</fullName>
    </submittedName>
</protein>
<gene>
    <name evidence="11" type="ORF">BpHYR1_010426</name>
</gene>
<evidence type="ECO:0000256" key="2">
    <source>
        <dbReference type="ARBA" id="ARBA00009848"/>
    </source>
</evidence>
<keyword evidence="12" id="KW-1185">Reference proteome</keyword>
<dbReference type="Pfam" id="PF00864">
    <property type="entry name" value="P2X_receptor"/>
    <property type="match status" value="1"/>
</dbReference>
<dbReference type="GO" id="GO:0005886">
    <property type="term" value="C:plasma membrane"/>
    <property type="evidence" value="ECO:0007669"/>
    <property type="project" value="InterPro"/>
</dbReference>
<dbReference type="PRINTS" id="PR01307">
    <property type="entry name" value="P2XRECEPTOR"/>
</dbReference>
<evidence type="ECO:0000256" key="4">
    <source>
        <dbReference type="ARBA" id="ARBA00022692"/>
    </source>
</evidence>
<evidence type="ECO:0000256" key="8">
    <source>
        <dbReference type="ARBA" id="ARBA00023286"/>
    </source>
</evidence>
<dbReference type="GO" id="GO:0070588">
    <property type="term" value="P:calcium ion transmembrane transport"/>
    <property type="evidence" value="ECO:0007669"/>
    <property type="project" value="TreeGrafter"/>
</dbReference>
<feature type="transmembrane region" description="Helical" evidence="10">
    <location>
        <begin position="218"/>
        <end position="244"/>
    </location>
</feature>
<evidence type="ECO:0000256" key="9">
    <source>
        <dbReference type="ARBA" id="ARBA00023303"/>
    </source>
</evidence>
<dbReference type="GO" id="GO:0004931">
    <property type="term" value="F:extracellularly ATP-gated monoatomic cation channel activity"/>
    <property type="evidence" value="ECO:0007669"/>
    <property type="project" value="InterPro"/>
</dbReference>
<dbReference type="GO" id="GO:0012505">
    <property type="term" value="C:endomembrane system"/>
    <property type="evidence" value="ECO:0007669"/>
    <property type="project" value="UniProtKB-SubCell"/>
</dbReference>
<dbReference type="OrthoDB" id="494673at2759"/>
<dbReference type="PANTHER" id="PTHR10125:SF31">
    <property type="entry name" value="P2X RECEPTOR E"/>
    <property type="match status" value="1"/>
</dbReference>
<dbReference type="EMBL" id="REGN01008367">
    <property type="protein sequence ID" value="RNA03750.1"/>
    <property type="molecule type" value="Genomic_DNA"/>
</dbReference>
<evidence type="ECO:0000256" key="10">
    <source>
        <dbReference type="SAM" id="Phobius"/>
    </source>
</evidence>
<dbReference type="AlphaFoldDB" id="A0A3M7PXE0"/>
<dbReference type="InterPro" id="IPR059116">
    <property type="entry name" value="P2X_receptor"/>
</dbReference>
<evidence type="ECO:0000256" key="3">
    <source>
        <dbReference type="ARBA" id="ARBA00022448"/>
    </source>
</evidence>
<evidence type="ECO:0000256" key="1">
    <source>
        <dbReference type="ARBA" id="ARBA00004308"/>
    </source>
</evidence>
<accession>A0A3M7PXE0</accession>
<comment type="caution">
    <text evidence="11">The sequence shown here is derived from an EMBL/GenBank/DDBJ whole genome shotgun (WGS) entry which is preliminary data.</text>
</comment>